<evidence type="ECO:0000313" key="5">
    <source>
        <dbReference type="RefSeq" id="XP_006813627.1"/>
    </source>
</evidence>
<dbReference type="SUPFAM" id="SSF56436">
    <property type="entry name" value="C-type lectin-like"/>
    <property type="match status" value="1"/>
</dbReference>
<protein>
    <submittedName>
        <fullName evidence="5">Uncharacterized protein LOC100367108</fullName>
    </submittedName>
</protein>
<dbReference type="Pfam" id="PF00059">
    <property type="entry name" value="Lectin_C"/>
    <property type="match status" value="1"/>
</dbReference>
<keyword evidence="4" id="KW-1185">Reference proteome</keyword>
<dbReference type="Proteomes" id="UP000694865">
    <property type="component" value="Unplaced"/>
</dbReference>
<dbReference type="RefSeq" id="XP_006813627.1">
    <property type="nucleotide sequence ID" value="XM_006813564.1"/>
</dbReference>
<keyword evidence="1" id="KW-1015">Disulfide bond</keyword>
<evidence type="ECO:0000256" key="1">
    <source>
        <dbReference type="ARBA" id="ARBA00023157"/>
    </source>
</evidence>
<dbReference type="InterPro" id="IPR016187">
    <property type="entry name" value="CTDL_fold"/>
</dbReference>
<dbReference type="InterPro" id="IPR001304">
    <property type="entry name" value="C-type_lectin-like"/>
</dbReference>
<dbReference type="PANTHER" id="PTHR22801">
    <property type="entry name" value="LITHOSTATHINE"/>
    <property type="match status" value="1"/>
</dbReference>
<dbReference type="PROSITE" id="PS00615">
    <property type="entry name" value="C_TYPE_LECTIN_1"/>
    <property type="match status" value="1"/>
</dbReference>
<dbReference type="InterPro" id="IPR016186">
    <property type="entry name" value="C-type_lectin-like/link_sf"/>
</dbReference>
<evidence type="ECO:0000313" key="4">
    <source>
        <dbReference type="Proteomes" id="UP000694865"/>
    </source>
</evidence>
<feature type="signal peptide" evidence="2">
    <location>
        <begin position="1"/>
        <end position="19"/>
    </location>
</feature>
<evidence type="ECO:0000256" key="2">
    <source>
        <dbReference type="SAM" id="SignalP"/>
    </source>
</evidence>
<gene>
    <name evidence="5" type="primary">LOC100367108</name>
</gene>
<sequence length="188" mass="21569">MYCVIVIVVLANLFWTGSGVVISNLEFKSDEGNHIVAHDNDNCIGYEFWFDKKMSWDEAADACGCKLAVVNDRSLFNKLRRFINQVMLDNRLQKPKNKGYWIGASDKAEELSFEFYCDSSTSSGITLPLEYPPWYEDQPNNHMRDGIGQNCVQMWNRDGNNAFKLDDDWCADEKSFICQFPLSCCSPK</sequence>
<keyword evidence="2" id="KW-0732">Signal</keyword>
<dbReference type="InterPro" id="IPR018378">
    <property type="entry name" value="C-type_lectin_CS"/>
</dbReference>
<dbReference type="Gene3D" id="3.10.100.10">
    <property type="entry name" value="Mannose-Binding Protein A, subunit A"/>
    <property type="match status" value="1"/>
</dbReference>
<accession>A0ABM0M0T6</accession>
<organism evidence="4 5">
    <name type="scientific">Saccoglossus kowalevskii</name>
    <name type="common">Acorn worm</name>
    <dbReference type="NCBI Taxonomy" id="10224"/>
    <lineage>
        <taxon>Eukaryota</taxon>
        <taxon>Metazoa</taxon>
        <taxon>Hemichordata</taxon>
        <taxon>Enteropneusta</taxon>
        <taxon>Harrimaniidae</taxon>
        <taxon>Saccoglossus</taxon>
    </lineage>
</organism>
<evidence type="ECO:0000259" key="3">
    <source>
        <dbReference type="PROSITE" id="PS50041"/>
    </source>
</evidence>
<dbReference type="PROSITE" id="PS50041">
    <property type="entry name" value="C_TYPE_LECTIN_2"/>
    <property type="match status" value="1"/>
</dbReference>
<proteinExistence type="predicted"/>
<feature type="domain" description="C-type lectin" evidence="3">
    <location>
        <begin position="46"/>
        <end position="179"/>
    </location>
</feature>
<feature type="chain" id="PRO_5046608972" evidence="2">
    <location>
        <begin position="20"/>
        <end position="188"/>
    </location>
</feature>
<dbReference type="GeneID" id="100367108"/>
<dbReference type="PANTHER" id="PTHR22801:SF63">
    <property type="entry name" value="C-TYPE LECTIN DOMAIN-CONTAINING PROTEIN"/>
    <property type="match status" value="1"/>
</dbReference>
<name>A0ABM0M0T6_SACKO</name>
<dbReference type="SMART" id="SM00034">
    <property type="entry name" value="CLECT"/>
    <property type="match status" value="1"/>
</dbReference>
<reference evidence="5" key="1">
    <citation type="submission" date="2025-08" db="UniProtKB">
        <authorList>
            <consortium name="RefSeq"/>
        </authorList>
    </citation>
    <scope>IDENTIFICATION</scope>
    <source>
        <tissue evidence="5">Testes</tissue>
    </source>
</reference>
<dbReference type="InterPro" id="IPR050801">
    <property type="entry name" value="Ca-Dep_Lectins_ImmuneDev"/>
</dbReference>